<dbReference type="AlphaFoldDB" id="J7T690"/>
<organism evidence="2 3">
    <name type="scientific">Streptococcus salivarius K12</name>
    <dbReference type="NCBI Taxonomy" id="1200793"/>
    <lineage>
        <taxon>Bacteria</taxon>
        <taxon>Bacillati</taxon>
        <taxon>Bacillota</taxon>
        <taxon>Bacilli</taxon>
        <taxon>Lactobacillales</taxon>
        <taxon>Streptococcaceae</taxon>
        <taxon>Streptococcus</taxon>
    </lineage>
</organism>
<sequence length="197" mass="22998">MSMLMWRHQKIIRRLLVREMTLEVRNIYPLTPTFKMVASLYEAAFPVEERLPLWQLSWNSLKNGQSFLAYFDQGVFIGFTYAICTDNLVYLLFLAVKESKQSQGYGSQILAQVKKKAGVRPCVLTIEPMDEEQVSNRAQRLKRLAFYERNGYQALNHFYFEGSERYQILTTDKSLSLVDLERALAKTFLGRYGIRVD</sequence>
<feature type="domain" description="N-acetyltransferase" evidence="1">
    <location>
        <begin position="22"/>
        <end position="172"/>
    </location>
</feature>
<reference evidence="2 3" key="1">
    <citation type="journal article" date="2012" name="J. Bacteriol.">
        <title>Genome Sequence of the Lantibiotic Bacteriocin Producer Streptococcus salivarius Strain K12.</title>
        <authorList>
            <person name="Barretto C."/>
            <person name="Alvarez-Martin P."/>
            <person name="Foata F."/>
            <person name="Renault P."/>
            <person name="Berger B."/>
        </authorList>
    </citation>
    <scope>NUCLEOTIDE SEQUENCE [LARGE SCALE GENOMIC DNA]</scope>
    <source>
        <strain evidence="2 3">K12</strain>
    </source>
</reference>
<dbReference type="GO" id="GO:0016747">
    <property type="term" value="F:acyltransferase activity, transferring groups other than amino-acyl groups"/>
    <property type="evidence" value="ECO:0007669"/>
    <property type="project" value="InterPro"/>
</dbReference>
<keyword evidence="2" id="KW-0012">Acyltransferase</keyword>
<proteinExistence type="predicted"/>
<dbReference type="CDD" id="cd04301">
    <property type="entry name" value="NAT_SF"/>
    <property type="match status" value="1"/>
</dbReference>
<dbReference type="InterPro" id="IPR000182">
    <property type="entry name" value="GNAT_dom"/>
</dbReference>
<dbReference type="EMBL" id="ALIF01000001">
    <property type="protein sequence ID" value="EJO16470.1"/>
    <property type="molecule type" value="Genomic_DNA"/>
</dbReference>
<protein>
    <submittedName>
        <fullName evidence="2">Acetyltransferase</fullName>
        <ecNumber evidence="2">2.3.1.-</ecNumber>
    </submittedName>
</protein>
<gene>
    <name evidence="2" type="ORF">RSSL_02184</name>
</gene>
<dbReference type="PATRIC" id="fig|1200793.3.peg.368"/>
<dbReference type="Pfam" id="PF13508">
    <property type="entry name" value="Acetyltransf_7"/>
    <property type="match status" value="1"/>
</dbReference>
<evidence type="ECO:0000313" key="3">
    <source>
        <dbReference type="Proteomes" id="UP000006983"/>
    </source>
</evidence>
<evidence type="ECO:0000313" key="2">
    <source>
        <dbReference type="EMBL" id="EJO16470.1"/>
    </source>
</evidence>
<dbReference type="PROSITE" id="PS51186">
    <property type="entry name" value="GNAT"/>
    <property type="match status" value="1"/>
</dbReference>
<accession>J7T690</accession>
<dbReference type="EC" id="2.3.1.-" evidence="2"/>
<name>J7T690_STRSL</name>
<dbReference type="Gene3D" id="3.40.630.30">
    <property type="match status" value="1"/>
</dbReference>
<dbReference type="InterPro" id="IPR016181">
    <property type="entry name" value="Acyl_CoA_acyltransferase"/>
</dbReference>
<dbReference type="Proteomes" id="UP000006983">
    <property type="component" value="Unassembled WGS sequence"/>
</dbReference>
<comment type="caution">
    <text evidence="2">The sequence shown here is derived from an EMBL/GenBank/DDBJ whole genome shotgun (WGS) entry which is preliminary data.</text>
</comment>
<evidence type="ECO:0000259" key="1">
    <source>
        <dbReference type="PROSITE" id="PS51186"/>
    </source>
</evidence>
<keyword evidence="3" id="KW-1185">Reference proteome</keyword>
<dbReference type="SUPFAM" id="SSF55729">
    <property type="entry name" value="Acyl-CoA N-acyltransferases (Nat)"/>
    <property type="match status" value="1"/>
</dbReference>
<keyword evidence="2" id="KW-0808">Transferase</keyword>